<dbReference type="SUPFAM" id="SSF50891">
    <property type="entry name" value="Cyclophilin-like"/>
    <property type="match status" value="1"/>
</dbReference>
<organism evidence="7 8">
    <name type="scientific">Candidatus Buchananbacteria bacterium RBG_13_36_9</name>
    <dbReference type="NCBI Taxonomy" id="1797530"/>
    <lineage>
        <taxon>Bacteria</taxon>
        <taxon>Candidatus Buchananiibacteriota</taxon>
    </lineage>
</organism>
<evidence type="ECO:0000256" key="2">
    <source>
        <dbReference type="ARBA" id="ARBA00007365"/>
    </source>
</evidence>
<accession>A0A1G1XQH3</accession>
<comment type="function">
    <text evidence="1 5">PPIases accelerate the folding of proteins. It catalyzes the cis-trans isomerization of proline imidic peptide bonds in oligopeptides.</text>
</comment>
<dbReference type="InterPro" id="IPR044666">
    <property type="entry name" value="Cyclophilin_A-like"/>
</dbReference>
<dbReference type="PANTHER" id="PTHR45625">
    <property type="entry name" value="PEPTIDYL-PROLYL CIS-TRANS ISOMERASE-RELATED"/>
    <property type="match status" value="1"/>
</dbReference>
<reference evidence="7 8" key="1">
    <citation type="journal article" date="2016" name="Nat. Commun.">
        <title>Thousands of microbial genomes shed light on interconnected biogeochemical processes in an aquifer system.</title>
        <authorList>
            <person name="Anantharaman K."/>
            <person name="Brown C.T."/>
            <person name="Hug L.A."/>
            <person name="Sharon I."/>
            <person name="Castelle C.J."/>
            <person name="Probst A.J."/>
            <person name="Thomas B.C."/>
            <person name="Singh A."/>
            <person name="Wilkins M.J."/>
            <person name="Karaoz U."/>
            <person name="Brodie E.L."/>
            <person name="Williams K.H."/>
            <person name="Hubbard S.S."/>
            <person name="Banfield J.F."/>
        </authorList>
    </citation>
    <scope>NUCLEOTIDE SEQUENCE [LARGE SCALE GENOMIC DNA]</scope>
</reference>
<dbReference type="PIRSF" id="PIRSF001467">
    <property type="entry name" value="Peptidylpro_ismrse"/>
    <property type="match status" value="1"/>
</dbReference>
<dbReference type="InterPro" id="IPR029000">
    <property type="entry name" value="Cyclophilin-like_dom_sf"/>
</dbReference>
<evidence type="ECO:0000256" key="5">
    <source>
        <dbReference type="RuleBase" id="RU363019"/>
    </source>
</evidence>
<keyword evidence="4 5" id="KW-0413">Isomerase</keyword>
<dbReference type="AlphaFoldDB" id="A0A1G1XQH3"/>
<dbReference type="InterPro" id="IPR024936">
    <property type="entry name" value="Cyclophilin-type_PPIase"/>
</dbReference>
<name>A0A1G1XQH3_9BACT</name>
<dbReference type="PANTHER" id="PTHR45625:SF4">
    <property type="entry name" value="PEPTIDYLPROLYL ISOMERASE DOMAIN AND WD REPEAT-CONTAINING PROTEIN 1"/>
    <property type="match status" value="1"/>
</dbReference>
<comment type="catalytic activity">
    <reaction evidence="5">
        <text>[protein]-peptidylproline (omega=180) = [protein]-peptidylproline (omega=0)</text>
        <dbReference type="Rhea" id="RHEA:16237"/>
        <dbReference type="Rhea" id="RHEA-COMP:10747"/>
        <dbReference type="Rhea" id="RHEA-COMP:10748"/>
        <dbReference type="ChEBI" id="CHEBI:83833"/>
        <dbReference type="ChEBI" id="CHEBI:83834"/>
        <dbReference type="EC" id="5.2.1.8"/>
    </reaction>
</comment>
<dbReference type="InterPro" id="IPR002130">
    <property type="entry name" value="Cyclophilin-type_PPIase_dom"/>
</dbReference>
<dbReference type="Gene3D" id="2.40.100.10">
    <property type="entry name" value="Cyclophilin-like"/>
    <property type="match status" value="1"/>
</dbReference>
<keyword evidence="3 5" id="KW-0697">Rotamase</keyword>
<comment type="caution">
    <text evidence="7">The sequence shown here is derived from an EMBL/GenBank/DDBJ whole genome shotgun (WGS) entry which is preliminary data.</text>
</comment>
<dbReference type="PROSITE" id="PS00170">
    <property type="entry name" value="CSA_PPIASE_1"/>
    <property type="match status" value="1"/>
</dbReference>
<dbReference type="EMBL" id="MHHZ01000006">
    <property type="protein sequence ID" value="OGY42258.1"/>
    <property type="molecule type" value="Genomic_DNA"/>
</dbReference>
<dbReference type="Pfam" id="PF00160">
    <property type="entry name" value="Pro_isomerase"/>
    <property type="match status" value="1"/>
</dbReference>
<gene>
    <name evidence="7" type="ORF">A2Y82_00565</name>
</gene>
<feature type="domain" description="PPIase cyclophilin-type" evidence="6">
    <location>
        <begin position="14"/>
        <end position="171"/>
    </location>
</feature>
<evidence type="ECO:0000256" key="3">
    <source>
        <dbReference type="ARBA" id="ARBA00023110"/>
    </source>
</evidence>
<evidence type="ECO:0000256" key="1">
    <source>
        <dbReference type="ARBA" id="ARBA00002388"/>
    </source>
</evidence>
<comment type="similarity">
    <text evidence="2 5">Belongs to the cyclophilin-type PPIase family.</text>
</comment>
<dbReference type="CDD" id="cd00317">
    <property type="entry name" value="cyclophilin"/>
    <property type="match status" value="1"/>
</dbReference>
<evidence type="ECO:0000313" key="7">
    <source>
        <dbReference type="EMBL" id="OGY42258.1"/>
    </source>
</evidence>
<evidence type="ECO:0000259" key="6">
    <source>
        <dbReference type="PROSITE" id="PS50072"/>
    </source>
</evidence>
<dbReference type="PROSITE" id="PS50072">
    <property type="entry name" value="CSA_PPIASE_2"/>
    <property type="match status" value="1"/>
</dbReference>
<dbReference type="GO" id="GO:0006457">
    <property type="term" value="P:protein folding"/>
    <property type="evidence" value="ECO:0007669"/>
    <property type="project" value="InterPro"/>
</dbReference>
<evidence type="ECO:0000313" key="8">
    <source>
        <dbReference type="Proteomes" id="UP000176498"/>
    </source>
</evidence>
<protein>
    <recommendedName>
        <fullName evidence="5">Peptidyl-prolyl cis-trans isomerase</fullName>
        <shortName evidence="5">PPIase</shortName>
        <ecNumber evidence="5">5.2.1.8</ecNumber>
    </recommendedName>
</protein>
<evidence type="ECO:0000256" key="4">
    <source>
        <dbReference type="ARBA" id="ARBA00023235"/>
    </source>
</evidence>
<dbReference type="EC" id="5.2.1.8" evidence="5"/>
<dbReference type="PRINTS" id="PR00153">
    <property type="entry name" value="CSAPPISMRASE"/>
</dbReference>
<sequence>MQIEKLSQEDLLGQYNGAILKTNLGDIKVKFYNSESPLTVNNFLNLAKKGFYDGTKFHRVIKDFMTQGGDPNSKDDDWSDDGMGGPGYKFKDELNDYKLVRGSLAMANSGSNTNGSQFFIVTKEATPWLDGKHTNFGYVVEGLEVVDKIEAAKTNTADHPQEDIIIKNIELINIE</sequence>
<dbReference type="InterPro" id="IPR020892">
    <property type="entry name" value="Cyclophilin-type_PPIase_CS"/>
</dbReference>
<dbReference type="Proteomes" id="UP000176498">
    <property type="component" value="Unassembled WGS sequence"/>
</dbReference>
<dbReference type="GO" id="GO:0003755">
    <property type="term" value="F:peptidyl-prolyl cis-trans isomerase activity"/>
    <property type="evidence" value="ECO:0007669"/>
    <property type="project" value="UniProtKB-UniRule"/>
</dbReference>
<proteinExistence type="inferred from homology"/>